<evidence type="ECO:0000313" key="2">
    <source>
        <dbReference type="EMBL" id="BBM83752.1"/>
    </source>
</evidence>
<keyword evidence="3" id="KW-1185">Reference proteome</keyword>
<protein>
    <submittedName>
        <fullName evidence="2">Uncharacterized protein</fullName>
    </submittedName>
</protein>
<evidence type="ECO:0000313" key="3">
    <source>
        <dbReference type="Proteomes" id="UP000326354"/>
    </source>
</evidence>
<gene>
    <name evidence="2" type="ORF">UABAM_02106</name>
</gene>
<evidence type="ECO:0000256" key="1">
    <source>
        <dbReference type="SAM" id="Phobius"/>
    </source>
</evidence>
<feature type="transmembrane region" description="Helical" evidence="1">
    <location>
        <begin position="36"/>
        <end position="57"/>
    </location>
</feature>
<keyword evidence="1" id="KW-0472">Membrane</keyword>
<dbReference type="KEGG" id="uam:UABAM_02106"/>
<dbReference type="AlphaFoldDB" id="A0A5S9ILW8"/>
<reference evidence="2 3" key="1">
    <citation type="submission" date="2019-08" db="EMBL/GenBank/DDBJ databases">
        <title>Complete genome sequence of Candidatus Uab amorphum.</title>
        <authorList>
            <person name="Shiratori T."/>
            <person name="Suzuki S."/>
            <person name="Kakizawa Y."/>
            <person name="Ishida K."/>
        </authorList>
    </citation>
    <scope>NUCLEOTIDE SEQUENCE [LARGE SCALE GENOMIC DNA]</scope>
    <source>
        <strain evidence="2 3">SRT547</strain>
    </source>
</reference>
<dbReference type="EMBL" id="AP019860">
    <property type="protein sequence ID" value="BBM83752.1"/>
    <property type="molecule type" value="Genomic_DNA"/>
</dbReference>
<keyword evidence="1" id="KW-1133">Transmembrane helix</keyword>
<organism evidence="2 3">
    <name type="scientific">Uabimicrobium amorphum</name>
    <dbReference type="NCBI Taxonomy" id="2596890"/>
    <lineage>
        <taxon>Bacteria</taxon>
        <taxon>Pseudomonadati</taxon>
        <taxon>Planctomycetota</taxon>
        <taxon>Candidatus Uabimicrobiia</taxon>
        <taxon>Candidatus Uabimicrobiales</taxon>
        <taxon>Candidatus Uabimicrobiaceae</taxon>
        <taxon>Candidatus Uabimicrobium</taxon>
    </lineage>
</organism>
<dbReference type="RefSeq" id="WP_151967938.1">
    <property type="nucleotide sequence ID" value="NZ_AP019860.1"/>
</dbReference>
<dbReference type="Proteomes" id="UP000326354">
    <property type="component" value="Chromosome"/>
</dbReference>
<name>A0A5S9ILW8_UABAM</name>
<accession>A0A5S9ILW8</accession>
<feature type="transmembrane region" description="Helical" evidence="1">
    <location>
        <begin position="69"/>
        <end position="87"/>
    </location>
</feature>
<sequence>MSIQDTVPQEQQLLHLQIPQQIYPVITASFRWSITCYFLIAIGILCSGFWLMITLIVSPQMIPGVTEDTAVGVIILGIAACIGVQFIREKTKQDVQEVLFCEDGIRYRKKDANKLLCTYDQISSYSFDSIFHKSESYDVLLLELNNKVGHDKFKFIPLERAQVVKVDHILCSKKVPQEDWVAAEVTALKNISQKKRTQSNGQVLYAWEQPPLFATHKLLLGGKIVLGGIGVTFLVSFVVTMWGIHLTLGVAAAIFSLYVFVHLTTLPTTIENVTMYKNEFKTLAPYIDTVTYREIDYYGYESFTKENTNLKTLVLFLKEGGHIVVGINERDEERIDNVLQEKNIEKRAIDFDVSEYLKKRHDEFIAEVKAQA</sequence>
<feature type="transmembrane region" description="Helical" evidence="1">
    <location>
        <begin position="250"/>
        <end position="270"/>
    </location>
</feature>
<feature type="transmembrane region" description="Helical" evidence="1">
    <location>
        <begin position="224"/>
        <end position="244"/>
    </location>
</feature>
<keyword evidence="1" id="KW-0812">Transmembrane</keyword>
<proteinExistence type="predicted"/>